<dbReference type="Gene3D" id="3.30.450.20">
    <property type="entry name" value="PAS domain"/>
    <property type="match status" value="1"/>
</dbReference>
<dbReference type="CDD" id="cd00130">
    <property type="entry name" value="PAS"/>
    <property type="match status" value="1"/>
</dbReference>
<dbReference type="SMART" id="SM00283">
    <property type="entry name" value="MA"/>
    <property type="match status" value="1"/>
</dbReference>
<dbReference type="Gene3D" id="1.20.120.1530">
    <property type="match status" value="1"/>
</dbReference>
<dbReference type="InterPro" id="IPR004089">
    <property type="entry name" value="MCPsignal_dom"/>
</dbReference>
<dbReference type="PRINTS" id="PR00260">
    <property type="entry name" value="CHEMTRNSDUCR"/>
</dbReference>
<dbReference type="RefSeq" id="WP_013328036.1">
    <property type="nucleotide sequence ID" value="NC_014507.1"/>
</dbReference>
<dbReference type="Gene3D" id="1.10.287.950">
    <property type="entry name" value="Methyl-accepting chemotaxis protein"/>
    <property type="match status" value="1"/>
</dbReference>
<dbReference type="InterPro" id="IPR035965">
    <property type="entry name" value="PAS-like_dom_sf"/>
</dbReference>
<dbReference type="PROSITE" id="PS50111">
    <property type="entry name" value="CHEMOTAXIS_TRANSDUC_2"/>
    <property type="match status" value="1"/>
</dbReference>
<feature type="domain" description="Methyl-accepting transducer" evidence="4">
    <location>
        <begin position="297"/>
        <end position="533"/>
    </location>
</feature>
<evidence type="ECO:0000256" key="3">
    <source>
        <dbReference type="PROSITE-ProRule" id="PRU00284"/>
    </source>
</evidence>
<dbReference type="Proteomes" id="UP000006565">
    <property type="component" value="Chromosome"/>
</dbReference>
<gene>
    <name evidence="5" type="ordered locus">Mpet_0076</name>
</gene>
<organism evidence="5 6">
    <name type="scientific">Methanolacinia petrolearia (strain DSM 11571 / OCM 486 / SEBR 4847)</name>
    <name type="common">Methanoplanus petrolearius</name>
    <dbReference type="NCBI Taxonomy" id="679926"/>
    <lineage>
        <taxon>Archaea</taxon>
        <taxon>Methanobacteriati</taxon>
        <taxon>Methanobacteriota</taxon>
        <taxon>Stenosarchaea group</taxon>
        <taxon>Methanomicrobia</taxon>
        <taxon>Methanomicrobiales</taxon>
        <taxon>Methanomicrobiaceae</taxon>
        <taxon>Methanolacinia</taxon>
    </lineage>
</organism>
<dbReference type="eggNOG" id="arCOG02320">
    <property type="taxonomic scope" value="Archaea"/>
</dbReference>
<keyword evidence="6" id="KW-1185">Reference proteome</keyword>
<accession>E1RDH3</accession>
<dbReference type="Pfam" id="PF18947">
    <property type="entry name" value="HAMP_2"/>
    <property type="match status" value="1"/>
</dbReference>
<dbReference type="GO" id="GO:0016020">
    <property type="term" value="C:membrane"/>
    <property type="evidence" value="ECO:0007669"/>
    <property type="project" value="InterPro"/>
</dbReference>
<dbReference type="GO" id="GO:0007165">
    <property type="term" value="P:signal transduction"/>
    <property type="evidence" value="ECO:0007669"/>
    <property type="project" value="UniProtKB-KW"/>
</dbReference>
<dbReference type="NCBIfam" id="TIGR00229">
    <property type="entry name" value="sensory_box"/>
    <property type="match status" value="1"/>
</dbReference>
<dbReference type="InterPro" id="IPR003660">
    <property type="entry name" value="HAMP_dom"/>
</dbReference>
<dbReference type="Pfam" id="PF00015">
    <property type="entry name" value="MCPsignal"/>
    <property type="match status" value="1"/>
</dbReference>
<dbReference type="EMBL" id="CP002117">
    <property type="protein sequence ID" value="ADN34857.1"/>
    <property type="molecule type" value="Genomic_DNA"/>
</dbReference>
<dbReference type="PANTHER" id="PTHR32089:SF112">
    <property type="entry name" value="LYSOZYME-LIKE PROTEIN-RELATED"/>
    <property type="match status" value="1"/>
</dbReference>
<dbReference type="OrthoDB" id="8523at2157"/>
<dbReference type="STRING" id="679926.Mpet_0076"/>
<evidence type="ECO:0000313" key="5">
    <source>
        <dbReference type="EMBL" id="ADN34857.1"/>
    </source>
</evidence>
<name>E1RDH3_METP4</name>
<dbReference type="Pfam" id="PF13188">
    <property type="entry name" value="PAS_8"/>
    <property type="match status" value="1"/>
</dbReference>
<dbReference type="eggNOG" id="arCOG02352">
    <property type="taxonomic scope" value="Archaea"/>
</dbReference>
<dbReference type="GeneID" id="9742514"/>
<sequence>MVRESFNNQEYTLQLLYENPLPMVIFDTGGRIVDFNRAFIDFSGYGDDRLGGMHVSEFRTVNHGGEGFSACLEKRSGVRLFEDMELPSGLKYADVRFTPVKDGKGDIEYIFGVYIDKSKIISRNKYMSKFISKTVSNLSLLAEGNTGFDLEVPPAGDQTEELRANFLKINDQLKLAKEAIDSMIDESARLSEAGINGNLSYRADASKFRGGFATVIGGFNETLDAVVFPVRETVRIANAFAKKDFSRRFSEQIIVGGDFAGLKAALNGTGAEIGESLSEIRESVRVLEEYVRGTSENVNDVAGATEKVAIKNRESAENSEKQLEAVERVGREIEDLSASVEEIASNAAEVRDVAQRVIATGDEAKNLGSEADARMNAVERLSQECVENIGRLNTRMLEINDIVKLISDISSQTNMLALNAAIEAARAGEHGRGFAVVAQEVKNLAGESKTAAARISGLIDEIKSESDVTTRSMETSYNEISEAIASVEKTIESLNGIVNLANEASVGVIEIAKASEMQSNATASVMGSMEQTTGMNRENMERIIQVASLSEDVSASIEEIGMGTAELSDMAKNLRNILEEYRF</sequence>
<dbReference type="KEGG" id="mpi:Mpet_0076"/>
<dbReference type="GO" id="GO:0006935">
    <property type="term" value="P:chemotaxis"/>
    <property type="evidence" value="ECO:0007669"/>
    <property type="project" value="InterPro"/>
</dbReference>
<evidence type="ECO:0000256" key="1">
    <source>
        <dbReference type="ARBA" id="ARBA00023224"/>
    </source>
</evidence>
<dbReference type="GO" id="GO:0004888">
    <property type="term" value="F:transmembrane signaling receptor activity"/>
    <property type="evidence" value="ECO:0007669"/>
    <property type="project" value="InterPro"/>
</dbReference>
<dbReference type="AlphaFoldDB" id="E1RDH3"/>
<dbReference type="HOGENOM" id="CLU_000445_107_19_2"/>
<dbReference type="InterPro" id="IPR004090">
    <property type="entry name" value="Chemotax_Me-accpt_rcpt"/>
</dbReference>
<evidence type="ECO:0000256" key="2">
    <source>
        <dbReference type="ARBA" id="ARBA00029447"/>
    </source>
</evidence>
<dbReference type="InterPro" id="IPR000014">
    <property type="entry name" value="PAS"/>
</dbReference>
<proteinExistence type="inferred from homology"/>
<evidence type="ECO:0000259" key="4">
    <source>
        <dbReference type="PROSITE" id="PS50111"/>
    </source>
</evidence>
<keyword evidence="1 3" id="KW-0807">Transducer</keyword>
<dbReference type="SUPFAM" id="SSF58104">
    <property type="entry name" value="Methyl-accepting chemotaxis protein (MCP) signaling domain"/>
    <property type="match status" value="1"/>
</dbReference>
<dbReference type="SUPFAM" id="SSF55785">
    <property type="entry name" value="PYP-like sensor domain (PAS domain)"/>
    <property type="match status" value="1"/>
</dbReference>
<dbReference type="CDD" id="cd11386">
    <property type="entry name" value="MCP_signal"/>
    <property type="match status" value="1"/>
</dbReference>
<reference evidence="5 6" key="1">
    <citation type="journal article" date="2010" name="Stand. Genomic Sci.">
        <title>Complete genome sequence of Methanoplanus petrolearius type strain (SEBR 4847).</title>
        <authorList>
            <person name="Brambilla E."/>
            <person name="Djao O.D."/>
            <person name="Daligault H."/>
            <person name="Lapidus A."/>
            <person name="Lucas S."/>
            <person name="Hammon N."/>
            <person name="Nolan M."/>
            <person name="Tice H."/>
            <person name="Cheng J.F."/>
            <person name="Han C."/>
            <person name="Tapia R."/>
            <person name="Goodwin L."/>
            <person name="Pitluck S."/>
            <person name="Liolios K."/>
            <person name="Ivanova N."/>
            <person name="Mavromatis K."/>
            <person name="Mikhailova N."/>
            <person name="Pati A."/>
            <person name="Chen A."/>
            <person name="Palaniappan K."/>
            <person name="Land M."/>
            <person name="Hauser L."/>
            <person name="Chang Y.J."/>
            <person name="Jeffries C.D."/>
            <person name="Rohde M."/>
            <person name="Spring S."/>
            <person name="Sikorski J."/>
            <person name="Goker M."/>
            <person name="Woyke T."/>
            <person name="Bristow J."/>
            <person name="Eisen J.A."/>
            <person name="Markowitz V."/>
            <person name="Hugenholtz P."/>
            <person name="Kyrpides N.C."/>
            <person name="Klenk H.P."/>
        </authorList>
    </citation>
    <scope>NUCLEOTIDE SEQUENCE [LARGE SCALE GENOMIC DNA]</scope>
    <source>
        <strain evidence="6">DSM 11571 / OCM 486 / SEBR 4847</strain>
    </source>
</reference>
<evidence type="ECO:0000313" key="6">
    <source>
        <dbReference type="Proteomes" id="UP000006565"/>
    </source>
</evidence>
<protein>
    <submittedName>
        <fullName evidence="5">Methyl-accepting chemotaxis sensory transducer with Pas/Pac sensor</fullName>
    </submittedName>
</protein>
<comment type="similarity">
    <text evidence="2">Belongs to the methyl-accepting chemotaxis (MCP) protein family.</text>
</comment>
<dbReference type="PANTHER" id="PTHR32089">
    <property type="entry name" value="METHYL-ACCEPTING CHEMOTAXIS PROTEIN MCPB"/>
    <property type="match status" value="1"/>
</dbReference>